<evidence type="ECO:0000259" key="4">
    <source>
        <dbReference type="PROSITE" id="PS01124"/>
    </source>
</evidence>
<keyword evidence="3" id="KW-0804">Transcription</keyword>
<dbReference type="InterPro" id="IPR018060">
    <property type="entry name" value="HTH_AraC"/>
</dbReference>
<keyword evidence="2" id="KW-0238">DNA-binding</keyword>
<dbReference type="GO" id="GO:0003700">
    <property type="term" value="F:DNA-binding transcription factor activity"/>
    <property type="evidence" value="ECO:0007669"/>
    <property type="project" value="InterPro"/>
</dbReference>
<name>A0A1M6XSA1_9FIRM</name>
<evidence type="ECO:0000256" key="2">
    <source>
        <dbReference type="ARBA" id="ARBA00023125"/>
    </source>
</evidence>
<reference evidence="5 6" key="1">
    <citation type="submission" date="2016-11" db="EMBL/GenBank/DDBJ databases">
        <authorList>
            <person name="Jaros S."/>
            <person name="Januszkiewicz K."/>
            <person name="Wedrychowicz H."/>
        </authorList>
    </citation>
    <scope>NUCLEOTIDE SEQUENCE [LARGE SCALE GENOMIC DNA]</scope>
    <source>
        <strain evidence="5 6">DSM 15929</strain>
    </source>
</reference>
<dbReference type="SMART" id="SM00342">
    <property type="entry name" value="HTH_ARAC"/>
    <property type="match status" value="1"/>
</dbReference>
<dbReference type="SUPFAM" id="SSF46689">
    <property type="entry name" value="Homeodomain-like"/>
    <property type="match status" value="1"/>
</dbReference>
<dbReference type="Proteomes" id="UP000184386">
    <property type="component" value="Unassembled WGS sequence"/>
</dbReference>
<dbReference type="Pfam" id="PF12833">
    <property type="entry name" value="HTH_18"/>
    <property type="match status" value="1"/>
</dbReference>
<evidence type="ECO:0000256" key="3">
    <source>
        <dbReference type="ARBA" id="ARBA00023163"/>
    </source>
</evidence>
<keyword evidence="1" id="KW-0805">Transcription regulation</keyword>
<dbReference type="AlphaFoldDB" id="A0A1M6XSA1"/>
<dbReference type="InterPro" id="IPR014710">
    <property type="entry name" value="RmlC-like_jellyroll"/>
</dbReference>
<protein>
    <submittedName>
        <fullName evidence="5">Helix-turn-helix domain-containing protein</fullName>
    </submittedName>
</protein>
<dbReference type="PROSITE" id="PS01124">
    <property type="entry name" value="HTH_ARAC_FAMILY_2"/>
    <property type="match status" value="1"/>
</dbReference>
<evidence type="ECO:0000313" key="6">
    <source>
        <dbReference type="Proteomes" id="UP000184386"/>
    </source>
</evidence>
<keyword evidence="6" id="KW-1185">Reference proteome</keyword>
<evidence type="ECO:0000313" key="5">
    <source>
        <dbReference type="EMBL" id="SHL08900.1"/>
    </source>
</evidence>
<feature type="domain" description="HTH araC/xylS-type" evidence="4">
    <location>
        <begin position="231"/>
        <end position="328"/>
    </location>
</feature>
<dbReference type="STRING" id="1121322.SAMN02745136_04047"/>
<proteinExistence type="predicted"/>
<accession>A0A1M6XSA1</accession>
<evidence type="ECO:0000256" key="1">
    <source>
        <dbReference type="ARBA" id="ARBA00023015"/>
    </source>
</evidence>
<dbReference type="PANTHER" id="PTHR43280:SF28">
    <property type="entry name" value="HTH-TYPE TRANSCRIPTIONAL ACTIVATOR RHAS"/>
    <property type="match status" value="1"/>
</dbReference>
<dbReference type="PANTHER" id="PTHR43280">
    <property type="entry name" value="ARAC-FAMILY TRANSCRIPTIONAL REGULATOR"/>
    <property type="match status" value="1"/>
</dbReference>
<dbReference type="OrthoDB" id="9816335at2"/>
<dbReference type="SUPFAM" id="SSF51182">
    <property type="entry name" value="RmlC-like cupins"/>
    <property type="match status" value="1"/>
</dbReference>
<dbReference type="EMBL" id="FRAC01000023">
    <property type="protein sequence ID" value="SHL08900.1"/>
    <property type="molecule type" value="Genomic_DNA"/>
</dbReference>
<dbReference type="GO" id="GO:0043565">
    <property type="term" value="F:sequence-specific DNA binding"/>
    <property type="evidence" value="ECO:0007669"/>
    <property type="project" value="InterPro"/>
</dbReference>
<dbReference type="InterPro" id="IPR009057">
    <property type="entry name" value="Homeodomain-like_sf"/>
</dbReference>
<dbReference type="Gene3D" id="2.60.120.10">
    <property type="entry name" value="Jelly Rolls"/>
    <property type="match status" value="1"/>
</dbReference>
<organism evidence="5 6">
    <name type="scientific">Anaerocolumna jejuensis DSM 15929</name>
    <dbReference type="NCBI Taxonomy" id="1121322"/>
    <lineage>
        <taxon>Bacteria</taxon>
        <taxon>Bacillati</taxon>
        <taxon>Bacillota</taxon>
        <taxon>Clostridia</taxon>
        <taxon>Lachnospirales</taxon>
        <taxon>Lachnospiraceae</taxon>
        <taxon>Anaerocolumna</taxon>
    </lineage>
</organism>
<dbReference type="Gene3D" id="1.10.10.60">
    <property type="entry name" value="Homeodomain-like"/>
    <property type="match status" value="2"/>
</dbReference>
<dbReference type="InterPro" id="IPR011051">
    <property type="entry name" value="RmlC_Cupin_sf"/>
</dbReference>
<gene>
    <name evidence="5" type="ORF">SAMN02745136_04047</name>
</gene>
<dbReference type="RefSeq" id="WP_073278672.1">
    <property type="nucleotide sequence ID" value="NZ_FRAC01000023.1"/>
</dbReference>
<sequence>MTAEELDSFLREPSEREKFYRANPGALSPSYRFMERKFINGREVLCFQLPELKANDILIRKDSRYVPVPYYIHTNVNMNYIYSGSCSYEIDDKSITLEAGDVCIFDRDVIRHKLKTGEDDIIINISMSNEFFSDSFFNHLKAQSIMASFLLSVVSNNDSHDQYLIFRTNHSDQIRELFSKLLLEYFDIRLYRKEIMKSYLVIIIIELLRLYSVNNGEHLIQISSNVSDNLLDIMHYIEMHYADCTLSEVAEKFSYHPKYLSTLIHERTRKTFKEIQTRQRMIVACSMLENTSHSIQHIASEVGMSNLNQFYKCFQEQYQMLPKEYRKLHS</sequence>